<dbReference type="PANTHER" id="PTHR13774">
    <property type="entry name" value="PHENAZINE BIOSYNTHESIS PROTEIN"/>
    <property type="match status" value="1"/>
</dbReference>
<name>A0ABV9CVT5_9ACTN</name>
<comment type="caution">
    <text evidence="2">The sequence shown here is derived from an EMBL/GenBank/DDBJ whole genome shotgun (WGS) entry which is preliminary data.</text>
</comment>
<reference evidence="3" key="1">
    <citation type="journal article" date="2019" name="Int. J. Syst. Evol. Microbiol.">
        <title>The Global Catalogue of Microorganisms (GCM) 10K type strain sequencing project: providing services to taxonomists for standard genome sequencing and annotation.</title>
        <authorList>
            <consortium name="The Broad Institute Genomics Platform"/>
            <consortium name="The Broad Institute Genome Sequencing Center for Infectious Disease"/>
            <person name="Wu L."/>
            <person name="Ma J."/>
        </authorList>
    </citation>
    <scope>NUCLEOTIDE SEQUENCE [LARGE SCALE GENOMIC DNA]</scope>
    <source>
        <strain evidence="3">CGMCC 4.7132</strain>
    </source>
</reference>
<dbReference type="NCBIfam" id="TIGR00654">
    <property type="entry name" value="PhzF_family"/>
    <property type="match status" value="1"/>
</dbReference>
<gene>
    <name evidence="2" type="ORF">ACFO60_37470</name>
</gene>
<dbReference type="InterPro" id="IPR003719">
    <property type="entry name" value="Phenazine_PhzF-like"/>
</dbReference>
<dbReference type="EMBL" id="JBHSFP010000047">
    <property type="protein sequence ID" value="MFC4536492.1"/>
    <property type="molecule type" value="Genomic_DNA"/>
</dbReference>
<dbReference type="PIRSF" id="PIRSF016184">
    <property type="entry name" value="PhzC_PhzF"/>
    <property type="match status" value="1"/>
</dbReference>
<protein>
    <submittedName>
        <fullName evidence="2">PhzF family phenazine biosynthesis protein</fullName>
    </submittedName>
</protein>
<dbReference type="RefSeq" id="WP_380851045.1">
    <property type="nucleotide sequence ID" value="NZ_JBHSFP010000047.1"/>
</dbReference>
<accession>A0ABV9CVT5</accession>
<keyword evidence="3" id="KW-1185">Reference proteome</keyword>
<sequence length="321" mass="32810">MNDVDRVPVSIVNACLRDGRGGSPTAVLGESAAGPPRRASPTGASPPAASLTDAERSRVPARFGTSHAVFVTRRDSRSALGAPKQCQSLIGADESTVDVRFFTTEGELPACGHGTVAAIAFLAEQCGGAEHRFRLRASGRSFAGHAVREGDVIHAAFDPGPVTLRDPTPVETDRVIAALGIASDLLAPGPCVASLGRTRMLIPITTPEAVAALAPDLDRLRAACDQLGLLGCYVHSAPTSAGRVVARMFAPSIGVPEDIANANSTACLAAHLADRGVTDLTVEMGDALGSPATITASARESAGRLELLVGGAAIITRTGTL</sequence>
<feature type="compositionally biased region" description="Low complexity" evidence="1">
    <location>
        <begin position="35"/>
        <end position="50"/>
    </location>
</feature>
<dbReference type="Proteomes" id="UP001596004">
    <property type="component" value="Unassembled WGS sequence"/>
</dbReference>
<evidence type="ECO:0000313" key="2">
    <source>
        <dbReference type="EMBL" id="MFC4536492.1"/>
    </source>
</evidence>
<dbReference type="SUPFAM" id="SSF54506">
    <property type="entry name" value="Diaminopimelate epimerase-like"/>
    <property type="match status" value="1"/>
</dbReference>
<proteinExistence type="predicted"/>
<evidence type="ECO:0000256" key="1">
    <source>
        <dbReference type="SAM" id="MobiDB-lite"/>
    </source>
</evidence>
<feature type="region of interest" description="Disordered" evidence="1">
    <location>
        <begin position="23"/>
        <end position="58"/>
    </location>
</feature>
<organism evidence="2 3">
    <name type="scientific">Sphaerisporangium dianthi</name>
    <dbReference type="NCBI Taxonomy" id="1436120"/>
    <lineage>
        <taxon>Bacteria</taxon>
        <taxon>Bacillati</taxon>
        <taxon>Actinomycetota</taxon>
        <taxon>Actinomycetes</taxon>
        <taxon>Streptosporangiales</taxon>
        <taxon>Streptosporangiaceae</taxon>
        <taxon>Sphaerisporangium</taxon>
    </lineage>
</organism>
<dbReference type="Gene3D" id="3.10.310.10">
    <property type="entry name" value="Diaminopimelate Epimerase, Chain A, domain 1"/>
    <property type="match status" value="2"/>
</dbReference>
<evidence type="ECO:0000313" key="3">
    <source>
        <dbReference type="Proteomes" id="UP001596004"/>
    </source>
</evidence>
<dbReference type="Pfam" id="PF02567">
    <property type="entry name" value="PhzC-PhzF"/>
    <property type="match status" value="1"/>
</dbReference>